<comment type="caution">
    <text evidence="2">The sequence shown here is derived from an EMBL/GenBank/DDBJ whole genome shotgun (WGS) entry which is preliminary data.</text>
</comment>
<name>A0AB34HIQ0_ESCRO</name>
<dbReference type="AlphaFoldDB" id="A0AB34HIQ0"/>
<accession>A0AB34HIQ0</accession>
<evidence type="ECO:0000256" key="1">
    <source>
        <dbReference type="SAM" id="MobiDB-lite"/>
    </source>
</evidence>
<protein>
    <submittedName>
        <fullName evidence="2">Uncharacterized protein</fullName>
    </submittedName>
</protein>
<organism evidence="2 3">
    <name type="scientific">Eschrichtius robustus</name>
    <name type="common">California gray whale</name>
    <name type="synonym">Eschrichtius gibbosus</name>
    <dbReference type="NCBI Taxonomy" id="9764"/>
    <lineage>
        <taxon>Eukaryota</taxon>
        <taxon>Metazoa</taxon>
        <taxon>Chordata</taxon>
        <taxon>Craniata</taxon>
        <taxon>Vertebrata</taxon>
        <taxon>Euteleostomi</taxon>
        <taxon>Mammalia</taxon>
        <taxon>Eutheria</taxon>
        <taxon>Laurasiatheria</taxon>
        <taxon>Artiodactyla</taxon>
        <taxon>Whippomorpha</taxon>
        <taxon>Cetacea</taxon>
        <taxon>Mysticeti</taxon>
        <taxon>Eschrichtiidae</taxon>
        <taxon>Eschrichtius</taxon>
    </lineage>
</organism>
<proteinExistence type="predicted"/>
<dbReference type="Proteomes" id="UP001159641">
    <property type="component" value="Unassembled WGS sequence"/>
</dbReference>
<sequence>MSIYPGTCLPPGTLCCLSCCFHIAFQPSVTELPARLQGCCQQPDPPGALCLLCAPVHEYFFIQYFLHQLPKEREPSEKLMGLQNQPHGHFHDIKKPDRKD</sequence>
<feature type="region of interest" description="Disordered" evidence="1">
    <location>
        <begin position="81"/>
        <end position="100"/>
    </location>
</feature>
<evidence type="ECO:0000313" key="2">
    <source>
        <dbReference type="EMBL" id="KAJ8791993.1"/>
    </source>
</evidence>
<dbReference type="EMBL" id="JAIQCJ010001174">
    <property type="protein sequence ID" value="KAJ8791993.1"/>
    <property type="molecule type" value="Genomic_DNA"/>
</dbReference>
<feature type="compositionally biased region" description="Basic and acidic residues" evidence="1">
    <location>
        <begin position="89"/>
        <end position="100"/>
    </location>
</feature>
<evidence type="ECO:0000313" key="3">
    <source>
        <dbReference type="Proteomes" id="UP001159641"/>
    </source>
</evidence>
<keyword evidence="3" id="KW-1185">Reference proteome</keyword>
<reference evidence="2 3" key="1">
    <citation type="submission" date="2022-11" db="EMBL/GenBank/DDBJ databases">
        <title>Whole genome sequence of Eschrichtius robustus ER-17-0199.</title>
        <authorList>
            <person name="Bruniche-Olsen A."/>
            <person name="Black A.N."/>
            <person name="Fields C.J."/>
            <person name="Walden K."/>
            <person name="Dewoody J.A."/>
        </authorList>
    </citation>
    <scope>NUCLEOTIDE SEQUENCE [LARGE SCALE GENOMIC DNA]</scope>
    <source>
        <strain evidence="2">ER-17-0199</strain>
        <tissue evidence="2">Blubber</tissue>
    </source>
</reference>
<gene>
    <name evidence="2" type="ORF">J1605_020195</name>
</gene>